<proteinExistence type="predicted"/>
<accession>A0A6I5N1J7</accession>
<dbReference type="InterPro" id="IPR023214">
    <property type="entry name" value="HAD_sf"/>
</dbReference>
<reference evidence="1 2" key="1">
    <citation type="submission" date="2019-09" db="EMBL/GenBank/DDBJ databases">
        <title>Phylogenetic characterization of a novel taxon of the genus Bifidobacterium: Bifidobacterium choloepi sp. nov.</title>
        <authorList>
            <person name="Modesto M."/>
            <person name="Satti M."/>
        </authorList>
    </citation>
    <scope>NUCLEOTIDE SEQUENCE [LARGE SCALE GENOMIC DNA]</scope>
    <source>
        <strain evidence="1 2">BRDM6</strain>
    </source>
</reference>
<organism evidence="1 2">
    <name type="scientific">Bifidobacterium choloepi</name>
    <dbReference type="NCBI Taxonomy" id="2614131"/>
    <lineage>
        <taxon>Bacteria</taxon>
        <taxon>Bacillati</taxon>
        <taxon>Actinomycetota</taxon>
        <taxon>Actinomycetes</taxon>
        <taxon>Bifidobacteriales</taxon>
        <taxon>Bifidobacteriaceae</taxon>
        <taxon>Bifidobacterium</taxon>
    </lineage>
</organism>
<keyword evidence="2" id="KW-1185">Reference proteome</keyword>
<dbReference type="Gene3D" id="3.30.1240.10">
    <property type="match status" value="1"/>
</dbReference>
<name>A0A6I5N1J7_9BIFI</name>
<comment type="caution">
    <text evidence="1">The sequence shown here is derived from an EMBL/GenBank/DDBJ whole genome shotgun (WGS) entry which is preliminary data.</text>
</comment>
<dbReference type="GO" id="GO:0005829">
    <property type="term" value="C:cytosol"/>
    <property type="evidence" value="ECO:0007669"/>
    <property type="project" value="TreeGrafter"/>
</dbReference>
<sequence length="285" mass="31173">MAGIDWTEIKTLDEKPDVRLVVADMDGTLLDGDSRIPQGFWPMLQRLQERGVQFVPASGRQFHTLENMFGEYSEHMSFIAENGNVVSYDGDIVAVHGIGLDVTREVIDRVDAAVKSGKYDIGLVICGLSTAYIQRTDQPFVDECAKYYAKLMEVEDLHDVLDIDTETILKLAVFDFGDAESMAANLLADLRPQYSVVVSGAHWVDIMNPTTDKSQGVTALQKAMGVGPEQTAVFGDYLNDSGMLGCAKWSFAMANAHPDVKAVANYIAPANTDEGVITVVDELVK</sequence>
<dbReference type="SFLD" id="SFLDS00003">
    <property type="entry name" value="Haloacid_Dehalogenase"/>
    <property type="match status" value="1"/>
</dbReference>
<dbReference type="EMBL" id="VYSG01000001">
    <property type="protein sequence ID" value="NEG69509.1"/>
    <property type="molecule type" value="Genomic_DNA"/>
</dbReference>
<dbReference type="RefSeq" id="WP_163227067.1">
    <property type="nucleotide sequence ID" value="NZ_VYSG01000001.1"/>
</dbReference>
<gene>
    <name evidence="1" type="ORF">F6S87_02490</name>
</gene>
<dbReference type="PANTHER" id="PTHR10000:SF53">
    <property type="entry name" value="5-AMINO-6-(5-PHOSPHO-D-RIBITYLAMINO)URACIL PHOSPHATASE YBJI-RELATED"/>
    <property type="match status" value="1"/>
</dbReference>
<dbReference type="PANTHER" id="PTHR10000">
    <property type="entry name" value="PHOSPHOSERINE PHOSPHATASE"/>
    <property type="match status" value="1"/>
</dbReference>
<dbReference type="GO" id="GO:0000287">
    <property type="term" value="F:magnesium ion binding"/>
    <property type="evidence" value="ECO:0007669"/>
    <property type="project" value="TreeGrafter"/>
</dbReference>
<evidence type="ECO:0000313" key="2">
    <source>
        <dbReference type="Proteomes" id="UP000469292"/>
    </source>
</evidence>
<dbReference type="NCBIfam" id="TIGR01484">
    <property type="entry name" value="HAD-SF-IIB"/>
    <property type="match status" value="1"/>
</dbReference>
<dbReference type="Pfam" id="PF08282">
    <property type="entry name" value="Hydrolase_3"/>
    <property type="match status" value="1"/>
</dbReference>
<dbReference type="InterPro" id="IPR036412">
    <property type="entry name" value="HAD-like_sf"/>
</dbReference>
<dbReference type="AlphaFoldDB" id="A0A6I5N1J7"/>
<dbReference type="InterPro" id="IPR006379">
    <property type="entry name" value="HAD-SF_hydro_IIB"/>
</dbReference>
<dbReference type="SUPFAM" id="SSF56784">
    <property type="entry name" value="HAD-like"/>
    <property type="match status" value="1"/>
</dbReference>
<evidence type="ECO:0000313" key="1">
    <source>
        <dbReference type="EMBL" id="NEG69509.1"/>
    </source>
</evidence>
<dbReference type="Proteomes" id="UP000469292">
    <property type="component" value="Unassembled WGS sequence"/>
</dbReference>
<dbReference type="Gene3D" id="3.40.50.1000">
    <property type="entry name" value="HAD superfamily/HAD-like"/>
    <property type="match status" value="1"/>
</dbReference>
<protein>
    <submittedName>
        <fullName evidence="1">HAD family hydrolase</fullName>
    </submittedName>
</protein>
<dbReference type="GO" id="GO:0016791">
    <property type="term" value="F:phosphatase activity"/>
    <property type="evidence" value="ECO:0007669"/>
    <property type="project" value="TreeGrafter"/>
</dbReference>
<keyword evidence="1" id="KW-0378">Hydrolase</keyword>
<dbReference type="NCBIfam" id="TIGR00099">
    <property type="entry name" value="Cof-subfamily"/>
    <property type="match status" value="1"/>
</dbReference>
<dbReference type="InterPro" id="IPR000150">
    <property type="entry name" value="Cof"/>
</dbReference>
<dbReference type="SFLD" id="SFLDG01140">
    <property type="entry name" value="C2.B:_Phosphomannomutase_and_P"/>
    <property type="match status" value="1"/>
</dbReference>
<dbReference type="CDD" id="cd07518">
    <property type="entry name" value="HAD_YbiV-Like"/>
    <property type="match status" value="1"/>
</dbReference>